<evidence type="ECO:0000256" key="11">
    <source>
        <dbReference type="SAM" id="Coils"/>
    </source>
</evidence>
<name>A0A7W6K4M0_9HYPH</name>
<reference evidence="13 14" key="1">
    <citation type="submission" date="2020-08" db="EMBL/GenBank/DDBJ databases">
        <title>Genomic Encyclopedia of Type Strains, Phase IV (KMG-IV): sequencing the most valuable type-strain genomes for metagenomic binning, comparative biology and taxonomic classification.</title>
        <authorList>
            <person name="Goeker M."/>
        </authorList>
    </citation>
    <scope>NUCLEOTIDE SEQUENCE [LARGE SCALE GENOMIC DNA]</scope>
    <source>
        <strain evidence="13 14">DSM 26385</strain>
    </source>
</reference>
<evidence type="ECO:0000256" key="6">
    <source>
        <dbReference type="ARBA" id="ARBA00022692"/>
    </source>
</evidence>
<keyword evidence="8 12" id="KW-1133">Transmembrane helix</keyword>
<dbReference type="InterPro" id="IPR002523">
    <property type="entry name" value="MgTranspt_CorA/ZnTranspt_ZntB"/>
</dbReference>
<evidence type="ECO:0000256" key="5">
    <source>
        <dbReference type="ARBA" id="ARBA00022519"/>
    </source>
</evidence>
<accession>A0A7W6K4M0</accession>
<keyword evidence="5" id="KW-0997">Cell inner membrane</keyword>
<evidence type="ECO:0000256" key="1">
    <source>
        <dbReference type="ARBA" id="ARBA00004651"/>
    </source>
</evidence>
<proteinExistence type="inferred from homology"/>
<evidence type="ECO:0000256" key="4">
    <source>
        <dbReference type="ARBA" id="ARBA00022475"/>
    </source>
</evidence>
<evidence type="ECO:0000256" key="8">
    <source>
        <dbReference type="ARBA" id="ARBA00022989"/>
    </source>
</evidence>
<organism evidence="13 14">
    <name type="scientific">Allorhizobium borbori</name>
    <dbReference type="NCBI Taxonomy" id="485907"/>
    <lineage>
        <taxon>Bacteria</taxon>
        <taxon>Pseudomonadati</taxon>
        <taxon>Pseudomonadota</taxon>
        <taxon>Alphaproteobacteria</taxon>
        <taxon>Hyphomicrobiales</taxon>
        <taxon>Rhizobiaceae</taxon>
        <taxon>Rhizobium/Agrobacterium group</taxon>
        <taxon>Allorhizobium</taxon>
    </lineage>
</organism>
<dbReference type="GO" id="GO:0015095">
    <property type="term" value="F:magnesium ion transmembrane transporter activity"/>
    <property type="evidence" value="ECO:0007669"/>
    <property type="project" value="TreeGrafter"/>
</dbReference>
<keyword evidence="6 12" id="KW-0812">Transmembrane</keyword>
<dbReference type="SUPFAM" id="SSF144083">
    <property type="entry name" value="Magnesium transport protein CorA, transmembrane region"/>
    <property type="match status" value="1"/>
</dbReference>
<comment type="caution">
    <text evidence="13">The sequence shown here is derived from an EMBL/GenBank/DDBJ whole genome shotgun (WGS) entry which is preliminary data.</text>
</comment>
<dbReference type="PANTHER" id="PTHR46494:SF3">
    <property type="entry name" value="ZINC TRANSPORT PROTEIN ZNTB"/>
    <property type="match status" value="1"/>
</dbReference>
<evidence type="ECO:0000256" key="2">
    <source>
        <dbReference type="ARBA" id="ARBA00009765"/>
    </source>
</evidence>
<dbReference type="AlphaFoldDB" id="A0A7W6K4M0"/>
<evidence type="ECO:0000313" key="13">
    <source>
        <dbReference type="EMBL" id="MBB4103922.1"/>
    </source>
</evidence>
<dbReference type="GO" id="GO:0050897">
    <property type="term" value="F:cobalt ion binding"/>
    <property type="evidence" value="ECO:0007669"/>
    <property type="project" value="TreeGrafter"/>
</dbReference>
<comment type="similarity">
    <text evidence="2">Belongs to the CorA metal ion transporter (MIT) (TC 1.A.35) family.</text>
</comment>
<gene>
    <name evidence="13" type="ORF">GGQ66_002490</name>
</gene>
<keyword evidence="11" id="KW-0175">Coiled coil</keyword>
<feature type="coiled-coil region" evidence="11">
    <location>
        <begin position="244"/>
        <end position="278"/>
    </location>
</feature>
<dbReference type="Proteomes" id="UP000584824">
    <property type="component" value="Unassembled WGS sequence"/>
</dbReference>
<evidence type="ECO:0000256" key="9">
    <source>
        <dbReference type="ARBA" id="ARBA00023065"/>
    </source>
</evidence>
<keyword evidence="7" id="KW-0862">Zinc</keyword>
<dbReference type="InterPro" id="IPR045863">
    <property type="entry name" value="CorA_TM1_TM2"/>
</dbReference>
<dbReference type="EMBL" id="JACIDU010000009">
    <property type="protein sequence ID" value="MBB4103922.1"/>
    <property type="molecule type" value="Genomic_DNA"/>
</dbReference>
<evidence type="ECO:0000256" key="10">
    <source>
        <dbReference type="ARBA" id="ARBA00023136"/>
    </source>
</evidence>
<evidence type="ECO:0000256" key="3">
    <source>
        <dbReference type="ARBA" id="ARBA00022448"/>
    </source>
</evidence>
<dbReference type="SUPFAM" id="SSF143865">
    <property type="entry name" value="CorA soluble domain-like"/>
    <property type="match status" value="1"/>
</dbReference>
<dbReference type="GO" id="GO:0015087">
    <property type="term" value="F:cobalt ion transmembrane transporter activity"/>
    <property type="evidence" value="ECO:0007669"/>
    <property type="project" value="TreeGrafter"/>
</dbReference>
<dbReference type="RefSeq" id="WP_183792912.1">
    <property type="nucleotide sequence ID" value="NZ_JACIDU010000009.1"/>
</dbReference>
<protein>
    <submittedName>
        <fullName evidence="13">Mg2+ and Co2+ transporter CorA</fullName>
    </submittedName>
</protein>
<keyword evidence="14" id="KW-1185">Reference proteome</keyword>
<dbReference type="PANTHER" id="PTHR46494">
    <property type="entry name" value="CORA FAMILY METAL ION TRANSPORTER (EUROFUNG)"/>
    <property type="match status" value="1"/>
</dbReference>
<dbReference type="Pfam" id="PF01544">
    <property type="entry name" value="CorA"/>
    <property type="match status" value="1"/>
</dbReference>
<evidence type="ECO:0000256" key="7">
    <source>
        <dbReference type="ARBA" id="ARBA00022833"/>
    </source>
</evidence>
<dbReference type="InterPro" id="IPR045861">
    <property type="entry name" value="CorA_cytoplasmic_dom"/>
</dbReference>
<comment type="subcellular location">
    <subcellularLocation>
        <location evidence="1">Cell membrane</location>
        <topology evidence="1">Multi-pass membrane protein</topology>
    </subcellularLocation>
</comment>
<feature type="transmembrane region" description="Helical" evidence="12">
    <location>
        <begin position="284"/>
        <end position="306"/>
    </location>
</feature>
<keyword evidence="9" id="KW-0406">Ion transport</keyword>
<dbReference type="GO" id="GO:0005886">
    <property type="term" value="C:plasma membrane"/>
    <property type="evidence" value="ECO:0007669"/>
    <property type="project" value="UniProtKB-SubCell"/>
</dbReference>
<keyword evidence="3" id="KW-0813">Transport</keyword>
<keyword evidence="10 12" id="KW-0472">Membrane</keyword>
<dbReference type="Gene3D" id="1.20.58.340">
    <property type="entry name" value="Magnesium transport protein CorA, transmembrane region"/>
    <property type="match status" value="2"/>
</dbReference>
<dbReference type="GO" id="GO:0000287">
    <property type="term" value="F:magnesium ion binding"/>
    <property type="evidence" value="ECO:0007669"/>
    <property type="project" value="TreeGrafter"/>
</dbReference>
<evidence type="ECO:0000256" key="12">
    <source>
        <dbReference type="SAM" id="Phobius"/>
    </source>
</evidence>
<feature type="transmembrane region" description="Helical" evidence="12">
    <location>
        <begin position="318"/>
        <end position="341"/>
    </location>
</feature>
<keyword evidence="4" id="KW-1003">Cell membrane</keyword>
<sequence>MAVLQAFNVATDGAQAWLGGLVFAIAFDRDGVGRTLSNCDASTLEQGVGEGWLWLHFNLADMRTQTFVGRHAALSAPVRTLLLDDEDRHIAVGDAQAVGLILSDFQTEFDGAVGFEPARLRLALGDRRVISVRRHPLMCVEKVRRAVVSGRRIETPGALIGALGDAFIDAASDHIETFADRFDDLEDAVIAGLSDAGHHNVARMRRTLLRLHREVAPMRSLMRRLGMLAAENPTSPAVSAIGEASRLVASLDGLDNEVRDLQARARLIREEIEALASAETNRQLFILSVLSAVFLPGTLVTGLFGMNTKDLPFAETAGGFWFALGFVGLATAFVIFIIRWLGGRR</sequence>
<evidence type="ECO:0000313" key="14">
    <source>
        <dbReference type="Proteomes" id="UP000584824"/>
    </source>
</evidence>
<dbReference type="Gene3D" id="3.30.460.20">
    <property type="entry name" value="CorA soluble domain-like"/>
    <property type="match status" value="1"/>
</dbReference>